<gene>
    <name evidence="2" type="ORF">GQ602_004710</name>
</gene>
<dbReference type="OrthoDB" id="4928109at2759"/>
<dbReference type="Proteomes" id="UP000562929">
    <property type="component" value="Unassembled WGS sequence"/>
</dbReference>
<reference evidence="2 3" key="1">
    <citation type="journal article" date="2020" name="G3 (Bethesda)">
        <title>Genetic Underpinnings of Host Manipulation by Ophiocordyceps as Revealed by Comparative Transcriptomics.</title>
        <authorList>
            <person name="Will I."/>
            <person name="Das B."/>
            <person name="Trinh T."/>
            <person name="Brachmann A."/>
            <person name="Ohm R.A."/>
            <person name="de Bekker C."/>
        </authorList>
    </citation>
    <scope>NUCLEOTIDE SEQUENCE [LARGE SCALE GENOMIC DNA]</scope>
    <source>
        <strain evidence="2 3">EC05</strain>
    </source>
</reference>
<protein>
    <submittedName>
        <fullName evidence="2">Uncharacterized protein</fullName>
    </submittedName>
</protein>
<feature type="region of interest" description="Disordered" evidence="1">
    <location>
        <begin position="43"/>
        <end position="64"/>
    </location>
</feature>
<dbReference type="EMBL" id="JAACLJ010000005">
    <property type="protein sequence ID" value="KAF4585405.1"/>
    <property type="molecule type" value="Genomic_DNA"/>
</dbReference>
<evidence type="ECO:0000256" key="1">
    <source>
        <dbReference type="SAM" id="MobiDB-lite"/>
    </source>
</evidence>
<sequence length="94" mass="10790">MFSSRLVHLRGGVSSLRRWRTALRWLILPCAATTSLVAAKLYSGRTDSQRESDEREAAERRRHNESLMDVYGDRSSLQSLEDAVKFYEERRGGS</sequence>
<proteinExistence type="predicted"/>
<name>A0A8H4VCA8_9HYPO</name>
<dbReference type="AlphaFoldDB" id="A0A8H4VCA8"/>
<keyword evidence="3" id="KW-1185">Reference proteome</keyword>
<comment type="caution">
    <text evidence="2">The sequence shown here is derived from an EMBL/GenBank/DDBJ whole genome shotgun (WGS) entry which is preliminary data.</text>
</comment>
<feature type="compositionally biased region" description="Basic and acidic residues" evidence="1">
    <location>
        <begin position="47"/>
        <end position="64"/>
    </location>
</feature>
<evidence type="ECO:0000313" key="3">
    <source>
        <dbReference type="Proteomes" id="UP000562929"/>
    </source>
</evidence>
<evidence type="ECO:0000313" key="2">
    <source>
        <dbReference type="EMBL" id="KAF4585405.1"/>
    </source>
</evidence>
<accession>A0A8H4VCA8</accession>
<organism evidence="2 3">
    <name type="scientific">Ophiocordyceps camponoti-floridani</name>
    <dbReference type="NCBI Taxonomy" id="2030778"/>
    <lineage>
        <taxon>Eukaryota</taxon>
        <taxon>Fungi</taxon>
        <taxon>Dikarya</taxon>
        <taxon>Ascomycota</taxon>
        <taxon>Pezizomycotina</taxon>
        <taxon>Sordariomycetes</taxon>
        <taxon>Hypocreomycetidae</taxon>
        <taxon>Hypocreales</taxon>
        <taxon>Ophiocordycipitaceae</taxon>
        <taxon>Ophiocordyceps</taxon>
    </lineage>
</organism>